<dbReference type="Pfam" id="PF04055">
    <property type="entry name" value="Radical_SAM"/>
    <property type="match status" value="1"/>
</dbReference>
<evidence type="ECO:0000256" key="1">
    <source>
        <dbReference type="ARBA" id="ARBA00001966"/>
    </source>
</evidence>
<dbReference type="Pfam" id="PF02310">
    <property type="entry name" value="B12-binding"/>
    <property type="match status" value="1"/>
</dbReference>
<dbReference type="InterPro" id="IPR036724">
    <property type="entry name" value="Cobalamin-bd_sf"/>
</dbReference>
<dbReference type="InterPro" id="IPR006638">
    <property type="entry name" value="Elp3/MiaA/NifB-like_rSAM"/>
</dbReference>
<dbReference type="PANTHER" id="PTHR43409:SF16">
    <property type="entry name" value="SLR0320 PROTEIN"/>
    <property type="match status" value="1"/>
</dbReference>
<dbReference type="GO" id="GO:0031419">
    <property type="term" value="F:cobalamin binding"/>
    <property type="evidence" value="ECO:0007669"/>
    <property type="project" value="InterPro"/>
</dbReference>
<dbReference type="SMART" id="SM00729">
    <property type="entry name" value="Elp3"/>
    <property type="match status" value="1"/>
</dbReference>
<dbReference type="InterPro" id="IPR007197">
    <property type="entry name" value="rSAM"/>
</dbReference>
<keyword evidence="4" id="KW-0408">Iron</keyword>
<dbReference type="PANTHER" id="PTHR43409">
    <property type="entry name" value="ANAEROBIC MAGNESIUM-PROTOPORPHYRIN IX MONOMETHYL ESTER CYCLASE-RELATED"/>
    <property type="match status" value="1"/>
</dbReference>
<evidence type="ECO:0000313" key="9">
    <source>
        <dbReference type="Proteomes" id="UP000184088"/>
    </source>
</evidence>
<evidence type="ECO:0000313" key="8">
    <source>
        <dbReference type="EMBL" id="SHE78267.1"/>
    </source>
</evidence>
<dbReference type="RefSeq" id="WP_073341946.1">
    <property type="nucleotide sequence ID" value="NZ_FQVH01000005.1"/>
</dbReference>
<dbReference type="SFLD" id="SFLDG01082">
    <property type="entry name" value="B12-binding_domain_containing"/>
    <property type="match status" value="1"/>
</dbReference>
<gene>
    <name evidence="8" type="ORF">SAMN02746089_00807</name>
</gene>
<keyword evidence="2" id="KW-0949">S-adenosyl-L-methionine</keyword>
<keyword evidence="5" id="KW-0411">Iron-sulfur</keyword>
<dbReference type="PROSITE" id="PS51332">
    <property type="entry name" value="B12_BINDING"/>
    <property type="match status" value="1"/>
</dbReference>
<proteinExistence type="predicted"/>
<dbReference type="InterPro" id="IPR034466">
    <property type="entry name" value="Methyltransferase_Class_B"/>
</dbReference>
<dbReference type="GO" id="GO:0046872">
    <property type="term" value="F:metal ion binding"/>
    <property type="evidence" value="ECO:0007669"/>
    <property type="project" value="UniProtKB-KW"/>
</dbReference>
<dbReference type="SUPFAM" id="SSF102114">
    <property type="entry name" value="Radical SAM enzymes"/>
    <property type="match status" value="1"/>
</dbReference>
<dbReference type="InterPro" id="IPR025288">
    <property type="entry name" value="DUF4080"/>
</dbReference>
<dbReference type="InterPro" id="IPR006158">
    <property type="entry name" value="Cobalamin-bd"/>
</dbReference>
<dbReference type="SFLD" id="SFLDS00029">
    <property type="entry name" value="Radical_SAM"/>
    <property type="match status" value="1"/>
</dbReference>
<name>A0A1M4WAN1_9THEO</name>
<dbReference type="GO" id="GO:0005829">
    <property type="term" value="C:cytosol"/>
    <property type="evidence" value="ECO:0007669"/>
    <property type="project" value="TreeGrafter"/>
</dbReference>
<accession>A0A1M4WAN1</accession>
<dbReference type="Proteomes" id="UP000184088">
    <property type="component" value="Unassembled WGS sequence"/>
</dbReference>
<evidence type="ECO:0000256" key="5">
    <source>
        <dbReference type="ARBA" id="ARBA00023014"/>
    </source>
</evidence>
<protein>
    <submittedName>
        <fullName evidence="8">Radical SAM superfamily enzyme YgiQ, UPF0313 family</fullName>
    </submittedName>
</protein>
<evidence type="ECO:0000259" key="7">
    <source>
        <dbReference type="PROSITE" id="PS51918"/>
    </source>
</evidence>
<dbReference type="CDD" id="cd01335">
    <property type="entry name" value="Radical_SAM"/>
    <property type="match status" value="1"/>
</dbReference>
<dbReference type="SUPFAM" id="SSF52242">
    <property type="entry name" value="Cobalamin (vitamin B12)-binding domain"/>
    <property type="match status" value="1"/>
</dbReference>
<evidence type="ECO:0000259" key="6">
    <source>
        <dbReference type="PROSITE" id="PS51332"/>
    </source>
</evidence>
<dbReference type="CDD" id="cd02068">
    <property type="entry name" value="radical_SAM_B12_BD"/>
    <property type="match status" value="1"/>
</dbReference>
<dbReference type="PROSITE" id="PS51918">
    <property type="entry name" value="RADICAL_SAM"/>
    <property type="match status" value="1"/>
</dbReference>
<dbReference type="GO" id="GO:0003824">
    <property type="term" value="F:catalytic activity"/>
    <property type="evidence" value="ECO:0007669"/>
    <property type="project" value="InterPro"/>
</dbReference>
<feature type="domain" description="Radical SAM core" evidence="7">
    <location>
        <begin position="164"/>
        <end position="391"/>
    </location>
</feature>
<evidence type="ECO:0000256" key="4">
    <source>
        <dbReference type="ARBA" id="ARBA00023004"/>
    </source>
</evidence>
<sequence length="569" mass="66374">MKVLLIALNARYFHTNPAVRILAEYCKGEDIDIQYQEYTINDNRDYVLEQIALYNSDVVGFSCYIWNIEFVLYLCENLKKIRPGVKIVLGGPEVSYGAEELLSRYDFIDFIVAGEGEESFKRLLEDMAHGDVETRDEIKGTIIYPSTEYVDLDRLPFAYDIEEDYSNRYIYYETSRGCPFGCSYCLSSRDRVVRYADLQKVKEDLYKIASSNVEVVKLVDRSFNCDVKRAVEIFNIIRELPRNVVFHCEVNPELVSDEFIDAVKGLEHRLQFEAGLQTTNPDSLKAINRSPRVDKALYGIKRLVDTGIKVHADLIAGLPYDTYETFSRSFDDLYVCGPDEIQLGFLKLLKGTPLRDMAEEYGMVYRSQPPYEILYNKWMSYEDLCALKGVEALVNKYYNTGSFKYTLDYCVSRCKSPFAFYEDFSRFWTAKGYYGKNLSLVNHYRLLYEYLQDCIYNDEKRFNKSFIDDIIKFDYMLKNNTTSLPDFMNLNADKKDREYIKAILRDKKWLEKNIPELAGRPMADILKCVTFEKFYHNVPESDESVSKYVVFIHGLGKSRYVSIHCNQEV</sequence>
<comment type="cofactor">
    <cofactor evidence="1">
        <name>[4Fe-4S] cluster</name>
        <dbReference type="ChEBI" id="CHEBI:49883"/>
    </cofactor>
</comment>
<keyword evidence="3" id="KW-0479">Metal-binding</keyword>
<reference evidence="8 9" key="1">
    <citation type="submission" date="2016-11" db="EMBL/GenBank/DDBJ databases">
        <authorList>
            <person name="Jaros S."/>
            <person name="Januszkiewicz K."/>
            <person name="Wedrychowicz H."/>
        </authorList>
    </citation>
    <scope>NUCLEOTIDE SEQUENCE [LARGE SCALE GENOMIC DNA]</scope>
    <source>
        <strain evidence="8 9">DSM 17918</strain>
    </source>
</reference>
<dbReference type="Gene3D" id="3.80.30.20">
    <property type="entry name" value="tm_1862 like domain"/>
    <property type="match status" value="1"/>
</dbReference>
<feature type="domain" description="B12-binding" evidence="6">
    <location>
        <begin position="1"/>
        <end position="134"/>
    </location>
</feature>
<dbReference type="Gene3D" id="3.40.50.280">
    <property type="entry name" value="Cobalamin-binding domain"/>
    <property type="match status" value="1"/>
</dbReference>
<dbReference type="Pfam" id="PF13311">
    <property type="entry name" value="DUF4080"/>
    <property type="match status" value="1"/>
</dbReference>
<dbReference type="GO" id="GO:0051539">
    <property type="term" value="F:4 iron, 4 sulfur cluster binding"/>
    <property type="evidence" value="ECO:0007669"/>
    <property type="project" value="UniProtKB-KW"/>
</dbReference>
<evidence type="ECO:0000256" key="3">
    <source>
        <dbReference type="ARBA" id="ARBA00022723"/>
    </source>
</evidence>
<keyword evidence="9" id="KW-1185">Reference proteome</keyword>
<dbReference type="SFLD" id="SFLDG01123">
    <property type="entry name" value="methyltransferase_(Class_B)"/>
    <property type="match status" value="1"/>
</dbReference>
<dbReference type="OrthoDB" id="9801424at2"/>
<organism evidence="8 9">
    <name type="scientific">Caldanaerobius fijiensis DSM 17918</name>
    <dbReference type="NCBI Taxonomy" id="1121256"/>
    <lineage>
        <taxon>Bacteria</taxon>
        <taxon>Bacillati</taxon>
        <taxon>Bacillota</taxon>
        <taxon>Clostridia</taxon>
        <taxon>Thermoanaerobacterales</taxon>
        <taxon>Thermoanaerobacteraceae</taxon>
        <taxon>Caldanaerobius</taxon>
    </lineage>
</organism>
<dbReference type="InterPro" id="IPR058240">
    <property type="entry name" value="rSAM_sf"/>
</dbReference>
<dbReference type="AlphaFoldDB" id="A0A1M4WAN1"/>
<dbReference type="EMBL" id="FQVH01000005">
    <property type="protein sequence ID" value="SHE78267.1"/>
    <property type="molecule type" value="Genomic_DNA"/>
</dbReference>
<dbReference type="InterPro" id="IPR023404">
    <property type="entry name" value="rSAM_horseshoe"/>
</dbReference>
<dbReference type="InterPro" id="IPR051198">
    <property type="entry name" value="BchE-like"/>
</dbReference>
<evidence type="ECO:0000256" key="2">
    <source>
        <dbReference type="ARBA" id="ARBA00022691"/>
    </source>
</evidence>
<dbReference type="STRING" id="1121256.SAMN02746089_00807"/>